<dbReference type="STRING" id="420662.Mpe_A0380"/>
<name>A2SCQ3_METPP</name>
<protein>
    <recommendedName>
        <fullName evidence="4">Transmembrane protein</fullName>
    </recommendedName>
</protein>
<keyword evidence="1" id="KW-0472">Membrane</keyword>
<dbReference type="HOGENOM" id="CLU_1823112_0_0_4"/>
<dbReference type="KEGG" id="mpt:Mpe_A0380"/>
<keyword evidence="3" id="KW-1185">Reference proteome</keyword>
<proteinExistence type="predicted"/>
<feature type="transmembrane region" description="Helical" evidence="1">
    <location>
        <begin position="65"/>
        <end position="83"/>
    </location>
</feature>
<dbReference type="AlphaFoldDB" id="A2SCQ3"/>
<evidence type="ECO:0008006" key="4">
    <source>
        <dbReference type="Google" id="ProtNLM"/>
    </source>
</evidence>
<gene>
    <name evidence="2" type="ordered locus">Mpe_A0380</name>
</gene>
<sequence length="141" mass="15415">MNQPRSKGRTVERKPQPTESWWWRALEWLFEREIRFVLLFAIIFAAAVAVRIFGVSHWSLDLATVQILASLLIIGAFLGVVVATDSARAYKKTGLRIRTVSGVVAGAGVAVVFGAPFEAAALCALVGGVLGYFGMRWAQHI</sequence>
<keyword evidence="1" id="KW-1133">Transmembrane helix</keyword>
<reference evidence="2 3" key="1">
    <citation type="journal article" date="2007" name="J. Bacteriol.">
        <title>Whole-genome analysis of the methyl tert-butyl ether-degrading beta-proteobacterium Methylibium petroleiphilum PM1.</title>
        <authorList>
            <person name="Kane S.R."/>
            <person name="Chakicherla A.Y."/>
            <person name="Chain P.S.G."/>
            <person name="Schmidt R."/>
            <person name="Shin M.W."/>
            <person name="Legler T.C."/>
            <person name="Scow K.M."/>
            <person name="Larimer F.W."/>
            <person name="Lucas S.M."/>
            <person name="Richardson P.M."/>
            <person name="Hristova K.R."/>
        </authorList>
    </citation>
    <scope>NUCLEOTIDE SEQUENCE [LARGE SCALE GENOMIC DNA]</scope>
    <source>
        <strain evidence="3">ATCC BAA-1232 / LMG 22953 / PM1</strain>
    </source>
</reference>
<evidence type="ECO:0000256" key="1">
    <source>
        <dbReference type="SAM" id="Phobius"/>
    </source>
</evidence>
<keyword evidence="1" id="KW-0812">Transmembrane</keyword>
<evidence type="ECO:0000313" key="2">
    <source>
        <dbReference type="EMBL" id="ABM93342.1"/>
    </source>
</evidence>
<organism evidence="2 3">
    <name type="scientific">Methylibium petroleiphilum (strain ATCC BAA-1232 / LMG 22953 / PM1)</name>
    <dbReference type="NCBI Taxonomy" id="420662"/>
    <lineage>
        <taxon>Bacteria</taxon>
        <taxon>Pseudomonadati</taxon>
        <taxon>Pseudomonadota</taxon>
        <taxon>Betaproteobacteria</taxon>
        <taxon>Burkholderiales</taxon>
        <taxon>Sphaerotilaceae</taxon>
        <taxon>Methylibium</taxon>
    </lineage>
</organism>
<dbReference type="EMBL" id="CP000555">
    <property type="protein sequence ID" value="ABM93342.1"/>
    <property type="molecule type" value="Genomic_DNA"/>
</dbReference>
<evidence type="ECO:0000313" key="3">
    <source>
        <dbReference type="Proteomes" id="UP000000366"/>
    </source>
</evidence>
<accession>A2SCQ3</accession>
<feature type="transmembrane region" description="Helical" evidence="1">
    <location>
        <begin position="34"/>
        <end position="53"/>
    </location>
</feature>
<dbReference type="RefSeq" id="WP_011827981.1">
    <property type="nucleotide sequence ID" value="NC_008825.1"/>
</dbReference>
<dbReference type="Proteomes" id="UP000000366">
    <property type="component" value="Chromosome"/>
</dbReference>